<evidence type="ECO:0000313" key="2">
    <source>
        <dbReference type="EMBL" id="KAK1296637.1"/>
    </source>
</evidence>
<feature type="compositionally biased region" description="Gly residues" evidence="1">
    <location>
        <begin position="75"/>
        <end position="85"/>
    </location>
</feature>
<reference evidence="2" key="1">
    <citation type="journal article" date="2023" name="Nat. Commun.">
        <title>Diploid and tetraploid genomes of Acorus and the evolution of monocots.</title>
        <authorList>
            <person name="Ma L."/>
            <person name="Liu K.W."/>
            <person name="Li Z."/>
            <person name="Hsiao Y.Y."/>
            <person name="Qi Y."/>
            <person name="Fu T."/>
            <person name="Tang G.D."/>
            <person name="Zhang D."/>
            <person name="Sun W.H."/>
            <person name="Liu D.K."/>
            <person name="Li Y."/>
            <person name="Chen G.Z."/>
            <person name="Liu X.D."/>
            <person name="Liao X.Y."/>
            <person name="Jiang Y.T."/>
            <person name="Yu X."/>
            <person name="Hao Y."/>
            <person name="Huang J."/>
            <person name="Zhao X.W."/>
            <person name="Ke S."/>
            <person name="Chen Y.Y."/>
            <person name="Wu W.L."/>
            <person name="Hsu J.L."/>
            <person name="Lin Y.F."/>
            <person name="Huang M.D."/>
            <person name="Li C.Y."/>
            <person name="Huang L."/>
            <person name="Wang Z.W."/>
            <person name="Zhao X."/>
            <person name="Zhong W.Y."/>
            <person name="Peng D.H."/>
            <person name="Ahmad S."/>
            <person name="Lan S."/>
            <person name="Zhang J.S."/>
            <person name="Tsai W.C."/>
            <person name="Van de Peer Y."/>
            <person name="Liu Z.J."/>
        </authorList>
    </citation>
    <scope>NUCLEOTIDE SEQUENCE</scope>
    <source>
        <strain evidence="2">CP</strain>
    </source>
</reference>
<comment type="caution">
    <text evidence="2">The sequence shown here is derived from an EMBL/GenBank/DDBJ whole genome shotgun (WGS) entry which is preliminary data.</text>
</comment>
<sequence length="99" mass="10384">MGMNRKSYFNLECRSPPPLRASASADTARGSERPPPPPEKTFFIAAATTDAAIGLRFVLCLRDPGLHHGEERGSVGRGGIGSGGGRGEEVTSGCEEGIR</sequence>
<protein>
    <submittedName>
        <fullName evidence="2">Uncharacterized protein</fullName>
    </submittedName>
</protein>
<evidence type="ECO:0000313" key="3">
    <source>
        <dbReference type="Proteomes" id="UP001180020"/>
    </source>
</evidence>
<accession>A0AAV9D5Z0</accession>
<organism evidence="2 3">
    <name type="scientific">Acorus calamus</name>
    <name type="common">Sweet flag</name>
    <dbReference type="NCBI Taxonomy" id="4465"/>
    <lineage>
        <taxon>Eukaryota</taxon>
        <taxon>Viridiplantae</taxon>
        <taxon>Streptophyta</taxon>
        <taxon>Embryophyta</taxon>
        <taxon>Tracheophyta</taxon>
        <taxon>Spermatophyta</taxon>
        <taxon>Magnoliopsida</taxon>
        <taxon>Liliopsida</taxon>
        <taxon>Acoraceae</taxon>
        <taxon>Acorus</taxon>
    </lineage>
</organism>
<gene>
    <name evidence="2" type="ORF">QJS10_CPB15g01225</name>
</gene>
<keyword evidence="3" id="KW-1185">Reference proteome</keyword>
<evidence type="ECO:0000256" key="1">
    <source>
        <dbReference type="SAM" id="MobiDB-lite"/>
    </source>
</evidence>
<dbReference type="AlphaFoldDB" id="A0AAV9D5Z0"/>
<dbReference type="EMBL" id="JAUJYO010000015">
    <property type="protein sequence ID" value="KAK1296637.1"/>
    <property type="molecule type" value="Genomic_DNA"/>
</dbReference>
<dbReference type="Proteomes" id="UP001180020">
    <property type="component" value="Unassembled WGS sequence"/>
</dbReference>
<name>A0AAV9D5Z0_ACOCL</name>
<reference evidence="2" key="2">
    <citation type="submission" date="2023-06" db="EMBL/GenBank/DDBJ databases">
        <authorList>
            <person name="Ma L."/>
            <person name="Liu K.-W."/>
            <person name="Li Z."/>
            <person name="Hsiao Y.-Y."/>
            <person name="Qi Y."/>
            <person name="Fu T."/>
            <person name="Tang G."/>
            <person name="Zhang D."/>
            <person name="Sun W.-H."/>
            <person name="Liu D.-K."/>
            <person name="Li Y."/>
            <person name="Chen G.-Z."/>
            <person name="Liu X.-D."/>
            <person name="Liao X.-Y."/>
            <person name="Jiang Y.-T."/>
            <person name="Yu X."/>
            <person name="Hao Y."/>
            <person name="Huang J."/>
            <person name="Zhao X.-W."/>
            <person name="Ke S."/>
            <person name="Chen Y.-Y."/>
            <person name="Wu W.-L."/>
            <person name="Hsu J.-L."/>
            <person name="Lin Y.-F."/>
            <person name="Huang M.-D."/>
            <person name="Li C.-Y."/>
            <person name="Huang L."/>
            <person name="Wang Z.-W."/>
            <person name="Zhao X."/>
            <person name="Zhong W.-Y."/>
            <person name="Peng D.-H."/>
            <person name="Ahmad S."/>
            <person name="Lan S."/>
            <person name="Zhang J.-S."/>
            <person name="Tsai W.-C."/>
            <person name="Van De Peer Y."/>
            <person name="Liu Z.-J."/>
        </authorList>
    </citation>
    <scope>NUCLEOTIDE SEQUENCE</scope>
    <source>
        <strain evidence="2">CP</strain>
        <tissue evidence="2">Leaves</tissue>
    </source>
</reference>
<proteinExistence type="predicted"/>
<feature type="region of interest" description="Disordered" evidence="1">
    <location>
        <begin position="68"/>
        <end position="99"/>
    </location>
</feature>
<feature type="region of interest" description="Disordered" evidence="1">
    <location>
        <begin position="1"/>
        <end position="40"/>
    </location>
</feature>